<evidence type="ECO:0000256" key="3">
    <source>
        <dbReference type="ARBA" id="ARBA00022692"/>
    </source>
</evidence>
<dbReference type="PROSITE" id="PS50262">
    <property type="entry name" value="G_PROTEIN_RECEP_F1_2"/>
    <property type="match status" value="1"/>
</dbReference>
<evidence type="ECO:0000313" key="13">
    <source>
        <dbReference type="Proteomes" id="UP001159405"/>
    </source>
</evidence>
<keyword evidence="4 10" id="KW-1133">Transmembrane helix</keyword>
<dbReference type="PANTHER" id="PTHR24246:SF27">
    <property type="entry name" value="ADENOSINE RECEPTOR, ISOFORM A"/>
    <property type="match status" value="1"/>
</dbReference>
<evidence type="ECO:0000256" key="8">
    <source>
        <dbReference type="ARBA" id="ARBA00023180"/>
    </source>
</evidence>
<feature type="transmembrane region" description="Helical" evidence="10">
    <location>
        <begin position="194"/>
        <end position="213"/>
    </location>
</feature>
<gene>
    <name evidence="12" type="ORF">PLOB_00004961</name>
</gene>
<keyword evidence="9" id="KW-0807">Transducer</keyword>
<feature type="transmembrane region" description="Helical" evidence="10">
    <location>
        <begin position="119"/>
        <end position="141"/>
    </location>
</feature>
<dbReference type="InterPro" id="IPR000276">
    <property type="entry name" value="GPCR_Rhodpsn"/>
</dbReference>
<keyword evidence="8" id="KW-0325">Glycoprotein</keyword>
<dbReference type="Pfam" id="PF00001">
    <property type="entry name" value="7tm_1"/>
    <property type="match status" value="1"/>
</dbReference>
<feature type="domain" description="G-protein coupled receptors family 1 profile" evidence="11">
    <location>
        <begin position="98"/>
        <end position="323"/>
    </location>
</feature>
<name>A0ABN8QBQ6_9CNID</name>
<keyword evidence="7" id="KW-0675">Receptor</keyword>
<dbReference type="Gene3D" id="1.20.1070.10">
    <property type="entry name" value="Rhodopsin 7-helix transmembrane proteins"/>
    <property type="match status" value="1"/>
</dbReference>
<proteinExistence type="predicted"/>
<dbReference type="CDD" id="cd00637">
    <property type="entry name" value="7tm_classA_rhodopsin-like"/>
    <property type="match status" value="1"/>
</dbReference>
<keyword evidence="5" id="KW-0297">G-protein coupled receptor</keyword>
<comment type="subcellular location">
    <subcellularLocation>
        <location evidence="1">Cell membrane</location>
        <topology evidence="1">Multi-pass membrane protein</topology>
    </subcellularLocation>
</comment>
<evidence type="ECO:0000256" key="10">
    <source>
        <dbReference type="SAM" id="Phobius"/>
    </source>
</evidence>
<protein>
    <recommendedName>
        <fullName evidence="11">G-protein coupled receptors family 1 profile domain-containing protein</fullName>
    </recommendedName>
</protein>
<feature type="transmembrane region" description="Helical" evidence="10">
    <location>
        <begin position="225"/>
        <end position="248"/>
    </location>
</feature>
<evidence type="ECO:0000256" key="9">
    <source>
        <dbReference type="ARBA" id="ARBA00023224"/>
    </source>
</evidence>
<accession>A0ABN8QBQ6</accession>
<feature type="transmembrane region" description="Helical" evidence="10">
    <location>
        <begin position="153"/>
        <end position="173"/>
    </location>
</feature>
<evidence type="ECO:0000313" key="12">
    <source>
        <dbReference type="EMBL" id="CAH3161382.1"/>
    </source>
</evidence>
<dbReference type="SUPFAM" id="SSF81321">
    <property type="entry name" value="Family A G protein-coupled receptor-like"/>
    <property type="match status" value="1"/>
</dbReference>
<sequence length="352" mass="40506">KSQKVHHLKSFEEFLAEICEEYHRVSRARICLSKQLLAIEQWKNTRPIVKNLKGIHEQQGNTEDEKRRTTTEFKMYTTSECIAWHAVSVTESVIIVSVNLLTIIVFMRNKNLRKRSTCLVINLTVVDMLVGVLFGVPQFPFLPCNVFVDYVEAILTQAVLIFLLLASVTNIAVISLERMHATFRPIRHRVIKKWVYRVTIAGVWVLAFIVNLGRISVTFTAPVLLPVYYCMCLFVICVCYTCISIKFFCGAHPQHHGGANRQRKLTVTLLIMTIVSLFMLLPFFLGLFFFLTQKRSGLFRSPLYMSATFVLSGANSFVNPILYTLRIPEFKKALISLFRRQRNENVVIPLQH</sequence>
<dbReference type="EMBL" id="CALNXK010000120">
    <property type="protein sequence ID" value="CAH3161382.1"/>
    <property type="molecule type" value="Genomic_DNA"/>
</dbReference>
<keyword evidence="2" id="KW-1003">Cell membrane</keyword>
<evidence type="ECO:0000256" key="5">
    <source>
        <dbReference type="ARBA" id="ARBA00023040"/>
    </source>
</evidence>
<dbReference type="Proteomes" id="UP001159405">
    <property type="component" value="Unassembled WGS sequence"/>
</dbReference>
<evidence type="ECO:0000259" key="11">
    <source>
        <dbReference type="PROSITE" id="PS50262"/>
    </source>
</evidence>
<evidence type="ECO:0000256" key="6">
    <source>
        <dbReference type="ARBA" id="ARBA00023136"/>
    </source>
</evidence>
<feature type="non-terminal residue" evidence="12">
    <location>
        <position position="1"/>
    </location>
</feature>
<evidence type="ECO:0000256" key="1">
    <source>
        <dbReference type="ARBA" id="ARBA00004651"/>
    </source>
</evidence>
<evidence type="ECO:0000256" key="4">
    <source>
        <dbReference type="ARBA" id="ARBA00022989"/>
    </source>
</evidence>
<keyword evidence="6 10" id="KW-0472">Membrane</keyword>
<feature type="transmembrane region" description="Helical" evidence="10">
    <location>
        <begin position="269"/>
        <end position="291"/>
    </location>
</feature>
<dbReference type="InterPro" id="IPR017452">
    <property type="entry name" value="GPCR_Rhodpsn_7TM"/>
</dbReference>
<feature type="transmembrane region" description="Helical" evidence="10">
    <location>
        <begin position="82"/>
        <end position="107"/>
    </location>
</feature>
<feature type="transmembrane region" description="Helical" evidence="10">
    <location>
        <begin position="303"/>
        <end position="325"/>
    </location>
</feature>
<organism evidence="12 13">
    <name type="scientific">Porites lobata</name>
    <dbReference type="NCBI Taxonomy" id="104759"/>
    <lineage>
        <taxon>Eukaryota</taxon>
        <taxon>Metazoa</taxon>
        <taxon>Cnidaria</taxon>
        <taxon>Anthozoa</taxon>
        <taxon>Hexacorallia</taxon>
        <taxon>Scleractinia</taxon>
        <taxon>Fungiina</taxon>
        <taxon>Poritidae</taxon>
        <taxon>Porites</taxon>
    </lineage>
</organism>
<dbReference type="PANTHER" id="PTHR24246">
    <property type="entry name" value="OLFACTORY RECEPTOR AND ADENOSINE RECEPTOR"/>
    <property type="match status" value="1"/>
</dbReference>
<comment type="caution">
    <text evidence="12">The sequence shown here is derived from an EMBL/GenBank/DDBJ whole genome shotgun (WGS) entry which is preliminary data.</text>
</comment>
<keyword evidence="3 10" id="KW-0812">Transmembrane</keyword>
<reference evidence="12 13" key="1">
    <citation type="submission" date="2022-05" db="EMBL/GenBank/DDBJ databases">
        <authorList>
            <consortium name="Genoscope - CEA"/>
            <person name="William W."/>
        </authorList>
    </citation>
    <scope>NUCLEOTIDE SEQUENCE [LARGE SCALE GENOMIC DNA]</scope>
</reference>
<evidence type="ECO:0000256" key="7">
    <source>
        <dbReference type="ARBA" id="ARBA00023170"/>
    </source>
</evidence>
<evidence type="ECO:0000256" key="2">
    <source>
        <dbReference type="ARBA" id="ARBA00022475"/>
    </source>
</evidence>
<keyword evidence="13" id="KW-1185">Reference proteome</keyword>
<dbReference type="PRINTS" id="PR00237">
    <property type="entry name" value="GPCRRHODOPSN"/>
</dbReference>